<dbReference type="PANTHER" id="PTHR43784">
    <property type="entry name" value="GDSL-LIKE LIPASE/ACYLHYDROLASE, PUTATIVE (AFU_ORTHOLOGUE AFUA_2G00820)-RELATED"/>
    <property type="match status" value="1"/>
</dbReference>
<dbReference type="OrthoDB" id="10071171at2759"/>
<accession>A0A5N5CTV4</accession>
<keyword evidence="3" id="KW-1185">Reference proteome</keyword>
<dbReference type="InterPro" id="IPR053140">
    <property type="entry name" value="GDSL_Rv0518-like"/>
</dbReference>
<evidence type="ECO:0000313" key="2">
    <source>
        <dbReference type="EMBL" id="KAB2568751.1"/>
    </source>
</evidence>
<name>A0A5N5CTV4_9PEZI</name>
<organism evidence="2 3">
    <name type="scientific">Lasiodiplodia theobromae</name>
    <dbReference type="NCBI Taxonomy" id="45133"/>
    <lineage>
        <taxon>Eukaryota</taxon>
        <taxon>Fungi</taxon>
        <taxon>Dikarya</taxon>
        <taxon>Ascomycota</taxon>
        <taxon>Pezizomycotina</taxon>
        <taxon>Dothideomycetes</taxon>
        <taxon>Dothideomycetes incertae sedis</taxon>
        <taxon>Botryosphaeriales</taxon>
        <taxon>Botryosphaeriaceae</taxon>
        <taxon>Lasiodiplodia</taxon>
    </lineage>
</organism>
<comment type="caution">
    <text evidence="2">The sequence shown here is derived from an EMBL/GenBank/DDBJ whole genome shotgun (WGS) entry which is preliminary data.</text>
</comment>
<reference evidence="2 3" key="1">
    <citation type="journal article" date="2019" name="Sci. Rep.">
        <title>A multi-omics analysis of the grapevine pathogen Lasiodiplodia theobromae reveals that temperature affects the expression of virulence- and pathogenicity-related genes.</title>
        <authorList>
            <person name="Felix C."/>
            <person name="Meneses R."/>
            <person name="Goncalves M.F.M."/>
            <person name="Tilleman L."/>
            <person name="Duarte A.S."/>
            <person name="Jorrin-Novo J.V."/>
            <person name="Van de Peer Y."/>
            <person name="Deforce D."/>
            <person name="Van Nieuwerburgh F."/>
            <person name="Esteves A.C."/>
            <person name="Alves A."/>
        </authorList>
    </citation>
    <scope>NUCLEOTIDE SEQUENCE [LARGE SCALE GENOMIC DNA]</scope>
    <source>
        <strain evidence="2 3">LA-SOL3</strain>
    </source>
</reference>
<dbReference type="SUPFAM" id="SSF52266">
    <property type="entry name" value="SGNH hydrolase"/>
    <property type="match status" value="1"/>
</dbReference>
<dbReference type="InterPro" id="IPR001087">
    <property type="entry name" value="GDSL"/>
</dbReference>
<evidence type="ECO:0000256" key="1">
    <source>
        <dbReference type="SAM" id="MobiDB-lite"/>
    </source>
</evidence>
<dbReference type="AlphaFoldDB" id="A0A5N5CTV4"/>
<gene>
    <name evidence="2" type="ORF">DBV05_g12574</name>
</gene>
<dbReference type="InterPro" id="IPR036514">
    <property type="entry name" value="SGNH_hydro_sf"/>
</dbReference>
<feature type="compositionally biased region" description="Acidic residues" evidence="1">
    <location>
        <begin position="222"/>
        <end position="231"/>
    </location>
</feature>
<dbReference type="GO" id="GO:0016788">
    <property type="term" value="F:hydrolase activity, acting on ester bonds"/>
    <property type="evidence" value="ECO:0007669"/>
    <property type="project" value="InterPro"/>
</dbReference>
<protein>
    <submittedName>
        <fullName evidence="2">Uncharacterized protein</fullName>
    </submittedName>
</protein>
<proteinExistence type="predicted"/>
<dbReference type="Pfam" id="PF00657">
    <property type="entry name" value="Lipase_GDSL"/>
    <property type="match status" value="1"/>
</dbReference>
<dbReference type="Gene3D" id="3.40.50.1110">
    <property type="entry name" value="SGNH hydrolase"/>
    <property type="match status" value="1"/>
</dbReference>
<sequence>MPLTTTYHRENGRVFKNTTLRQDVHVSLGGSKLRLKISNSFNENDLSITAVTVAFPDDSRIGGSAIKPDTVHTVTFSGEESVTVPPNGLETSDPIDLSVDNDSNLTVSMFYLSAVDVLAPYAASTLVIIGDSITDGKGSTPNGNNRWPDQLFPILQSAPSTNTLAIANRGIDGNRVLRNGVGPRALDRFGSDVGATSSVGALLIYEGINDIRSSSSSSSSNDSDDSDDDDPNTTNNTATALTRAYTQLLDRARAHDVPRVYIATLAPFGGTEGWNDAQEAARQRVNRWIRRNEVGFDAVVDFDAVLRGGKKGGMAGTGPRMGMQGAAAGQNGTAGQALRPGYSSDKLHPNVAGYEAMARAVAGEAFGLGW</sequence>
<dbReference type="PANTHER" id="PTHR43784:SF2">
    <property type="entry name" value="GDSL-LIKE LIPASE_ACYLHYDROLASE, PUTATIVE (AFU_ORTHOLOGUE AFUA_2G00820)-RELATED"/>
    <property type="match status" value="1"/>
</dbReference>
<dbReference type="Proteomes" id="UP000325902">
    <property type="component" value="Unassembled WGS sequence"/>
</dbReference>
<evidence type="ECO:0000313" key="3">
    <source>
        <dbReference type="Proteomes" id="UP000325902"/>
    </source>
</evidence>
<dbReference type="EMBL" id="VCHE01000283">
    <property type="protein sequence ID" value="KAB2568751.1"/>
    <property type="molecule type" value="Genomic_DNA"/>
</dbReference>
<feature type="region of interest" description="Disordered" evidence="1">
    <location>
        <begin position="212"/>
        <end position="239"/>
    </location>
</feature>